<dbReference type="AlphaFoldDB" id="A0A0F9B8C0"/>
<gene>
    <name evidence="1" type="ORF">LCGC14_2758370</name>
</gene>
<protein>
    <submittedName>
        <fullName evidence="1">Uncharacterized protein</fullName>
    </submittedName>
</protein>
<name>A0A0F9B8C0_9ZZZZ</name>
<evidence type="ECO:0000313" key="1">
    <source>
        <dbReference type="EMBL" id="KKK86924.1"/>
    </source>
</evidence>
<organism evidence="1">
    <name type="scientific">marine sediment metagenome</name>
    <dbReference type="NCBI Taxonomy" id="412755"/>
    <lineage>
        <taxon>unclassified sequences</taxon>
        <taxon>metagenomes</taxon>
        <taxon>ecological metagenomes</taxon>
    </lineage>
</organism>
<dbReference type="EMBL" id="LAZR01050636">
    <property type="protein sequence ID" value="KKK86924.1"/>
    <property type="molecule type" value="Genomic_DNA"/>
</dbReference>
<accession>A0A0F9B8C0</accession>
<sequence>MKIKITEIHKDDSYHIWRDRIIGQVVEVTGSLRPFPKNDLNYTGFSGVSVKYLEKPKGLPSTSYFLAIKYEEVKEDED</sequence>
<reference evidence="1" key="1">
    <citation type="journal article" date="2015" name="Nature">
        <title>Complex archaea that bridge the gap between prokaryotes and eukaryotes.</title>
        <authorList>
            <person name="Spang A."/>
            <person name="Saw J.H."/>
            <person name="Jorgensen S.L."/>
            <person name="Zaremba-Niedzwiedzka K."/>
            <person name="Martijn J."/>
            <person name="Lind A.E."/>
            <person name="van Eijk R."/>
            <person name="Schleper C."/>
            <person name="Guy L."/>
            <person name="Ettema T.J."/>
        </authorList>
    </citation>
    <scope>NUCLEOTIDE SEQUENCE</scope>
</reference>
<proteinExistence type="predicted"/>
<comment type="caution">
    <text evidence="1">The sequence shown here is derived from an EMBL/GenBank/DDBJ whole genome shotgun (WGS) entry which is preliminary data.</text>
</comment>